<dbReference type="AlphaFoldDB" id="R7S760"/>
<accession>R7S760</accession>
<proteinExistence type="predicted"/>
<evidence type="ECO:0000313" key="2">
    <source>
        <dbReference type="EMBL" id="EIW51440.1"/>
    </source>
</evidence>
<evidence type="ECO:0000256" key="1">
    <source>
        <dbReference type="SAM" id="MobiDB-lite"/>
    </source>
</evidence>
<dbReference type="KEGG" id="tvs:TRAVEDRAFT_54557"/>
<evidence type="ECO:0000313" key="3">
    <source>
        <dbReference type="Proteomes" id="UP000054317"/>
    </source>
</evidence>
<keyword evidence="3" id="KW-1185">Reference proteome</keyword>
<feature type="region of interest" description="Disordered" evidence="1">
    <location>
        <begin position="1"/>
        <end position="40"/>
    </location>
</feature>
<organism evidence="2 3">
    <name type="scientific">Trametes versicolor (strain FP-101664)</name>
    <name type="common">White-rot fungus</name>
    <name type="synonym">Coriolus versicolor</name>
    <dbReference type="NCBI Taxonomy" id="717944"/>
    <lineage>
        <taxon>Eukaryota</taxon>
        <taxon>Fungi</taxon>
        <taxon>Dikarya</taxon>
        <taxon>Basidiomycota</taxon>
        <taxon>Agaricomycotina</taxon>
        <taxon>Agaricomycetes</taxon>
        <taxon>Polyporales</taxon>
        <taxon>Polyporaceae</taxon>
        <taxon>Trametes</taxon>
    </lineage>
</organism>
<reference evidence="3" key="1">
    <citation type="journal article" date="2012" name="Science">
        <title>The Paleozoic origin of enzymatic lignin decomposition reconstructed from 31 fungal genomes.</title>
        <authorList>
            <person name="Floudas D."/>
            <person name="Binder M."/>
            <person name="Riley R."/>
            <person name="Barry K."/>
            <person name="Blanchette R.A."/>
            <person name="Henrissat B."/>
            <person name="Martinez A.T."/>
            <person name="Otillar R."/>
            <person name="Spatafora J.W."/>
            <person name="Yadav J.S."/>
            <person name="Aerts A."/>
            <person name="Benoit I."/>
            <person name="Boyd A."/>
            <person name="Carlson A."/>
            <person name="Copeland A."/>
            <person name="Coutinho P.M."/>
            <person name="de Vries R.P."/>
            <person name="Ferreira P."/>
            <person name="Findley K."/>
            <person name="Foster B."/>
            <person name="Gaskell J."/>
            <person name="Glotzer D."/>
            <person name="Gorecki P."/>
            <person name="Heitman J."/>
            <person name="Hesse C."/>
            <person name="Hori C."/>
            <person name="Igarashi K."/>
            <person name="Jurgens J.A."/>
            <person name="Kallen N."/>
            <person name="Kersten P."/>
            <person name="Kohler A."/>
            <person name="Kuees U."/>
            <person name="Kumar T.K.A."/>
            <person name="Kuo A."/>
            <person name="LaButti K."/>
            <person name="Larrondo L.F."/>
            <person name="Lindquist E."/>
            <person name="Ling A."/>
            <person name="Lombard V."/>
            <person name="Lucas S."/>
            <person name="Lundell T."/>
            <person name="Martin R."/>
            <person name="McLaughlin D.J."/>
            <person name="Morgenstern I."/>
            <person name="Morin E."/>
            <person name="Murat C."/>
            <person name="Nagy L.G."/>
            <person name="Nolan M."/>
            <person name="Ohm R.A."/>
            <person name="Patyshakuliyeva A."/>
            <person name="Rokas A."/>
            <person name="Ruiz-Duenas F.J."/>
            <person name="Sabat G."/>
            <person name="Salamov A."/>
            <person name="Samejima M."/>
            <person name="Schmutz J."/>
            <person name="Slot J.C."/>
            <person name="St John F."/>
            <person name="Stenlid J."/>
            <person name="Sun H."/>
            <person name="Sun S."/>
            <person name="Syed K."/>
            <person name="Tsang A."/>
            <person name="Wiebenga A."/>
            <person name="Young D."/>
            <person name="Pisabarro A."/>
            <person name="Eastwood D.C."/>
            <person name="Martin F."/>
            <person name="Cullen D."/>
            <person name="Grigoriev I.V."/>
            <person name="Hibbett D.S."/>
        </authorList>
    </citation>
    <scope>NUCLEOTIDE SEQUENCE [LARGE SCALE GENOMIC DNA]</scope>
    <source>
        <strain evidence="3">FP-101664</strain>
    </source>
</reference>
<dbReference type="GeneID" id="19417435"/>
<name>R7S760_TRAVS</name>
<dbReference type="EMBL" id="JH711803">
    <property type="protein sequence ID" value="EIW51440.1"/>
    <property type="molecule type" value="Genomic_DNA"/>
</dbReference>
<dbReference type="Proteomes" id="UP000054317">
    <property type="component" value="Unassembled WGS sequence"/>
</dbReference>
<protein>
    <submittedName>
        <fullName evidence="2">Uncharacterized protein</fullName>
    </submittedName>
</protein>
<dbReference type="RefSeq" id="XP_008045666.1">
    <property type="nucleotide sequence ID" value="XM_008047475.1"/>
</dbReference>
<gene>
    <name evidence="2" type="ORF">TRAVEDRAFT_54557</name>
</gene>
<sequence>MAPIGCARGPLRRRRSGARRMSALSSDAARSAVPRATPPFATRSSARVSGIFAYHALVAARTWRRKPVNSMTKTALPTLSHGDAETSSR</sequence>
<feature type="region of interest" description="Disordered" evidence="1">
    <location>
        <begin position="70"/>
        <end position="89"/>
    </location>
</feature>